<dbReference type="GO" id="GO:0005737">
    <property type="term" value="C:cytoplasm"/>
    <property type="evidence" value="ECO:0007669"/>
    <property type="project" value="UniProtKB-SubCell"/>
</dbReference>
<dbReference type="InterPro" id="IPR007197">
    <property type="entry name" value="rSAM"/>
</dbReference>
<dbReference type="Proteomes" id="UP000248745">
    <property type="component" value="Unassembled WGS sequence"/>
</dbReference>
<dbReference type="NCBIfam" id="TIGR00539">
    <property type="entry name" value="hemN_rel"/>
    <property type="match status" value="1"/>
</dbReference>
<dbReference type="SFLD" id="SFLDG01082">
    <property type="entry name" value="B12-binding_domain_containing"/>
    <property type="match status" value="1"/>
</dbReference>
<evidence type="ECO:0000313" key="5">
    <source>
        <dbReference type="Proteomes" id="UP000248745"/>
    </source>
</evidence>
<dbReference type="InterPro" id="IPR023404">
    <property type="entry name" value="rSAM_horseshoe"/>
</dbReference>
<accession>A0A2W2BIF6</accession>
<name>A0A2W2BIF6_9BACT</name>
<dbReference type="SMART" id="SM00729">
    <property type="entry name" value="Elp3"/>
    <property type="match status" value="1"/>
</dbReference>
<gene>
    <name evidence="4" type="ORF">DN068_08945</name>
</gene>
<comment type="function">
    <text evidence="2">Probably acts as a heme chaperone, transferring heme to an unknown acceptor. Binds one molecule of heme per monomer, possibly covalently. Binds 1 [4Fe-4S] cluster. The cluster is coordinated with 3 cysteines and an exchangeable S-adenosyl-L-methionine.</text>
</comment>
<dbReference type="InterPro" id="IPR006638">
    <property type="entry name" value="Elp3/MiaA/NifB-like_rSAM"/>
</dbReference>
<dbReference type="RefSeq" id="WP_110998565.1">
    <property type="nucleotide sequence ID" value="NZ_QKTW01000014.1"/>
</dbReference>
<keyword evidence="2" id="KW-0004">4Fe-4S</keyword>
<feature type="domain" description="Radical SAM core" evidence="3">
    <location>
        <begin position="1"/>
        <end position="232"/>
    </location>
</feature>
<proteinExistence type="inferred from homology"/>
<dbReference type="AlphaFoldDB" id="A0A2W2BIF6"/>
<dbReference type="Pfam" id="PF06969">
    <property type="entry name" value="HemN_C"/>
    <property type="match status" value="1"/>
</dbReference>
<dbReference type="SUPFAM" id="SSF102114">
    <property type="entry name" value="Radical SAM enzymes"/>
    <property type="match status" value="1"/>
</dbReference>
<dbReference type="SFLD" id="SFLDS00029">
    <property type="entry name" value="Radical_SAM"/>
    <property type="match status" value="1"/>
</dbReference>
<dbReference type="OrthoDB" id="9808022at2"/>
<keyword evidence="2" id="KW-0949">S-adenosyl-L-methionine</keyword>
<keyword evidence="2" id="KW-0349">Heme</keyword>
<comment type="caution">
    <text evidence="4">The sequence shown here is derived from an EMBL/GenBank/DDBJ whole genome shotgun (WGS) entry which is preliminary data.</text>
</comment>
<dbReference type="GO" id="GO:0051539">
    <property type="term" value="F:4 iron, 4 sulfur cluster binding"/>
    <property type="evidence" value="ECO:0007669"/>
    <property type="project" value="UniProtKB-UniRule"/>
</dbReference>
<keyword evidence="2" id="KW-0479">Metal-binding</keyword>
<evidence type="ECO:0000256" key="2">
    <source>
        <dbReference type="RuleBase" id="RU364116"/>
    </source>
</evidence>
<protein>
    <recommendedName>
        <fullName evidence="2">Heme chaperone HemW</fullName>
    </recommendedName>
</protein>
<dbReference type="InterPro" id="IPR034505">
    <property type="entry name" value="Coproporphyrinogen-III_oxidase"/>
</dbReference>
<keyword evidence="2" id="KW-0411">Iron-sulfur</keyword>
<reference evidence="4 5" key="1">
    <citation type="submission" date="2018-06" db="EMBL/GenBank/DDBJ databases">
        <title>Mucibacter soli gen. nov., sp. nov., a new member of the family Chitinophagaceae producing mucin.</title>
        <authorList>
            <person name="Kim M.-K."/>
            <person name="Park S."/>
            <person name="Kim T.-S."/>
            <person name="Joung Y."/>
            <person name="Han J.-H."/>
            <person name="Kim S.B."/>
        </authorList>
    </citation>
    <scope>NUCLEOTIDE SEQUENCE [LARGE SCALE GENOMIC DNA]</scope>
    <source>
        <strain evidence="4 5">R1-15</strain>
    </source>
</reference>
<dbReference type="InterPro" id="IPR058240">
    <property type="entry name" value="rSAM_sf"/>
</dbReference>
<evidence type="ECO:0000256" key="1">
    <source>
        <dbReference type="ARBA" id="ARBA00006100"/>
    </source>
</evidence>
<dbReference type="InterPro" id="IPR010723">
    <property type="entry name" value="HemN_C"/>
</dbReference>
<evidence type="ECO:0000313" key="4">
    <source>
        <dbReference type="EMBL" id="PZF73286.1"/>
    </source>
</evidence>
<organism evidence="4 5">
    <name type="scientific">Taibaiella soli</name>
    <dbReference type="NCBI Taxonomy" id="1649169"/>
    <lineage>
        <taxon>Bacteria</taxon>
        <taxon>Pseudomonadati</taxon>
        <taxon>Bacteroidota</taxon>
        <taxon>Chitinophagia</taxon>
        <taxon>Chitinophagales</taxon>
        <taxon>Chitinophagaceae</taxon>
        <taxon>Taibaiella</taxon>
    </lineage>
</organism>
<evidence type="ECO:0000259" key="3">
    <source>
        <dbReference type="PROSITE" id="PS51918"/>
    </source>
</evidence>
<keyword evidence="2" id="KW-0408">Iron</keyword>
<keyword evidence="5" id="KW-1185">Reference proteome</keyword>
<dbReference type="GO" id="GO:0004109">
    <property type="term" value="F:coproporphyrinogen oxidase activity"/>
    <property type="evidence" value="ECO:0007669"/>
    <property type="project" value="InterPro"/>
</dbReference>
<dbReference type="SFLD" id="SFLDF00562">
    <property type="entry name" value="HemN-like__clustered_with_heat"/>
    <property type="match status" value="1"/>
</dbReference>
<dbReference type="Gene3D" id="3.80.30.20">
    <property type="entry name" value="tm_1862 like domain"/>
    <property type="match status" value="1"/>
</dbReference>
<dbReference type="EMBL" id="QKTW01000014">
    <property type="protein sequence ID" value="PZF73286.1"/>
    <property type="molecule type" value="Genomic_DNA"/>
</dbReference>
<dbReference type="GO" id="GO:0006779">
    <property type="term" value="P:porphyrin-containing compound biosynthetic process"/>
    <property type="evidence" value="ECO:0007669"/>
    <property type="project" value="InterPro"/>
</dbReference>
<dbReference type="PANTHER" id="PTHR13932">
    <property type="entry name" value="COPROPORPHYRINIGEN III OXIDASE"/>
    <property type="match status" value="1"/>
</dbReference>
<comment type="similarity">
    <text evidence="1">Belongs to the anaerobic coproporphyrinogen-III oxidase family. HemW subfamily.</text>
</comment>
<dbReference type="PANTHER" id="PTHR13932:SF5">
    <property type="entry name" value="RADICAL S-ADENOSYL METHIONINE DOMAIN-CONTAINING PROTEIN 1, MITOCHONDRIAL"/>
    <property type="match status" value="1"/>
</dbReference>
<dbReference type="Pfam" id="PF04055">
    <property type="entry name" value="Radical_SAM"/>
    <property type="match status" value="1"/>
</dbReference>
<dbReference type="PROSITE" id="PS51918">
    <property type="entry name" value="RADICAL_SAM"/>
    <property type="match status" value="1"/>
</dbReference>
<comment type="subcellular location">
    <subcellularLocation>
        <location evidence="2">Cytoplasm</location>
    </subcellularLocation>
</comment>
<keyword evidence="2" id="KW-0963">Cytoplasm</keyword>
<dbReference type="GO" id="GO:0046872">
    <property type="term" value="F:metal ion binding"/>
    <property type="evidence" value="ECO:0007669"/>
    <property type="project" value="UniProtKB-UniRule"/>
</dbReference>
<dbReference type="CDD" id="cd01335">
    <property type="entry name" value="Radical_SAM"/>
    <property type="match status" value="1"/>
</dbReference>
<sequence>MAGIYIHIPFCKQACTYCNFHFSTSLKMKDDMLRGILEELEMQRHYLPEHARIETIYFGGGTPSLLSADEINRIAEFIYEHYPVQQIKEFTLETNPDDLNSQYVHSLCNTPVNRFSIGVQSFRENDLKYMNRAHNAQQADYAIKAAQDAGFTNITIDLIYGTPGLTDEDWLYNLAQVKSLQIPHFSSYALTVEEGTALARNIQKKKTVAVDPEQAAGQFEILMEKAEEMGFDHYEISNLALPGHYAVHNTNYWRGLPYLGIGPSAHSFNGRNRRWNIANNALYLKSILTENKIPFEEEILTQQEQLNEYIMTSQRTMWGTDLQKIETEFGSDALKHIVENSRVFIEKGWQVLEENKLLLTKAGKLFADRIASDLFIV</sequence>
<dbReference type="SFLD" id="SFLDG01065">
    <property type="entry name" value="anaerobic_coproporphyrinogen-I"/>
    <property type="match status" value="1"/>
</dbReference>
<dbReference type="InterPro" id="IPR004559">
    <property type="entry name" value="HemW-like"/>
</dbReference>
<keyword evidence="2" id="KW-0143">Chaperone</keyword>